<proteinExistence type="predicted"/>
<dbReference type="SMART" id="SM00597">
    <property type="entry name" value="ZnF_TTF"/>
    <property type="match status" value="1"/>
</dbReference>
<dbReference type="SUPFAM" id="SSF53098">
    <property type="entry name" value="Ribonuclease H-like"/>
    <property type="match status" value="1"/>
</dbReference>
<evidence type="ECO:0000256" key="3">
    <source>
        <dbReference type="SAM" id="MobiDB-lite"/>
    </source>
</evidence>
<dbReference type="InterPro" id="IPR055298">
    <property type="entry name" value="AtLOH3-like"/>
</dbReference>
<reference evidence="5" key="2">
    <citation type="submission" date="2021-01" db="UniProtKB">
        <authorList>
            <consortium name="EnsemblPlants"/>
        </authorList>
    </citation>
    <scope>IDENTIFICATION</scope>
</reference>
<dbReference type="EMBL" id="LRBV02000009">
    <property type="status" value="NOT_ANNOTATED_CDS"/>
    <property type="molecule type" value="Genomic_DNA"/>
</dbReference>
<dbReference type="InterPro" id="IPR025398">
    <property type="entry name" value="DUF4371"/>
</dbReference>
<feature type="region of interest" description="Disordered" evidence="3">
    <location>
        <begin position="31"/>
        <end position="54"/>
    </location>
</feature>
<feature type="domain" description="TTF-type" evidence="4">
    <location>
        <begin position="96"/>
        <end position="196"/>
    </location>
</feature>
<keyword evidence="1" id="KW-0433">Leucine-rich repeat</keyword>
<dbReference type="PANTHER" id="PTHR11697:SF230">
    <property type="entry name" value="ZINC FINGER, MYM DOMAIN CONTAINING 1"/>
    <property type="match status" value="1"/>
</dbReference>
<dbReference type="Proteomes" id="UP000594261">
    <property type="component" value="Chromosome 9"/>
</dbReference>
<organism evidence="5 6">
    <name type="scientific">Quercus lobata</name>
    <name type="common">Valley oak</name>
    <dbReference type="NCBI Taxonomy" id="97700"/>
    <lineage>
        <taxon>Eukaryota</taxon>
        <taxon>Viridiplantae</taxon>
        <taxon>Streptophyta</taxon>
        <taxon>Embryophyta</taxon>
        <taxon>Tracheophyta</taxon>
        <taxon>Spermatophyta</taxon>
        <taxon>Magnoliopsida</taxon>
        <taxon>eudicotyledons</taxon>
        <taxon>Gunneridae</taxon>
        <taxon>Pentapetalae</taxon>
        <taxon>rosids</taxon>
        <taxon>fabids</taxon>
        <taxon>Fagales</taxon>
        <taxon>Fagaceae</taxon>
        <taxon>Quercus</taxon>
    </lineage>
</organism>
<accession>A0A7N2MM57</accession>
<evidence type="ECO:0000259" key="4">
    <source>
        <dbReference type="SMART" id="SM00597"/>
    </source>
</evidence>
<dbReference type="InterPro" id="IPR045344">
    <property type="entry name" value="C-JID"/>
</dbReference>
<keyword evidence="2" id="KW-0677">Repeat</keyword>
<keyword evidence="6" id="KW-1185">Reference proteome</keyword>
<dbReference type="EnsemblPlants" id="QL09p051711:mrna">
    <property type="protein sequence ID" value="QL09p051711:mrna"/>
    <property type="gene ID" value="QL09p051711"/>
</dbReference>
<reference evidence="5 6" key="1">
    <citation type="journal article" date="2016" name="G3 (Bethesda)">
        <title>First Draft Assembly and Annotation of the Genome of a California Endemic Oak Quercus lobata Nee (Fagaceae).</title>
        <authorList>
            <person name="Sork V.L."/>
            <person name="Fitz-Gibbon S.T."/>
            <person name="Puiu D."/>
            <person name="Crepeau M."/>
            <person name="Gugger P.F."/>
            <person name="Sherman R."/>
            <person name="Stevens K."/>
            <person name="Langley C.H."/>
            <person name="Pellegrini M."/>
            <person name="Salzberg S.L."/>
        </authorList>
    </citation>
    <scope>NUCLEOTIDE SEQUENCE [LARGE SCALE GENOMIC DNA]</scope>
    <source>
        <strain evidence="5 6">cv. SW786</strain>
    </source>
</reference>
<dbReference type="InParanoid" id="A0A7N2MM57"/>
<dbReference type="InterPro" id="IPR006580">
    <property type="entry name" value="Znf_TTF"/>
</dbReference>
<dbReference type="OMA" id="TSIECAR"/>
<evidence type="ECO:0000256" key="2">
    <source>
        <dbReference type="ARBA" id="ARBA00022737"/>
    </source>
</evidence>
<dbReference type="InterPro" id="IPR012337">
    <property type="entry name" value="RNaseH-like_sf"/>
</dbReference>
<name>A0A7N2MM57_QUELO</name>
<dbReference type="Pfam" id="PF20160">
    <property type="entry name" value="C-JID"/>
    <property type="match status" value="1"/>
</dbReference>
<dbReference type="AlphaFoldDB" id="A0A7N2MM57"/>
<evidence type="ECO:0000256" key="1">
    <source>
        <dbReference type="ARBA" id="ARBA00022614"/>
    </source>
</evidence>
<dbReference type="PANTHER" id="PTHR11697">
    <property type="entry name" value="GENERAL TRANSCRIPTION FACTOR 2-RELATED ZINC FINGER PROTEIN"/>
    <property type="match status" value="1"/>
</dbReference>
<evidence type="ECO:0000313" key="6">
    <source>
        <dbReference type="Proteomes" id="UP000594261"/>
    </source>
</evidence>
<evidence type="ECO:0000313" key="5">
    <source>
        <dbReference type="EnsemblPlants" id="QL09p051711:mrna"/>
    </source>
</evidence>
<sequence length="956" mass="110178">MNKRKTIDAFFKKKDVSNSEIRTPVAIETNVNTSMPDEHPSKCPNLQSEEIDRDPGTRKQICEFPINKQDKIRRAYLIEGPYQPENIVCPYNDDTHRRRFKPSWFDSHKTWLEYSPTTDALYCLPCYLFSKKPIGRPGSDVFISTGFNNWKKVKDGMNCPLIRHEGKEPNSPHKIAVKCCEDLQNYSRHIDKLIEKQTSKELENNRLRLKTSIECARWLAFQACAFRGHDESLDSKNRGNFIELIKFTSTFNDKVASVVLENAPGNAKYTSPTIQKEILHILANNVRNAIREETGDAKFCILVDEARDESKREQMAIILRFVDKEGFIKERFFHVVHVRDTTALTLKNEICAVLSRYNLHIENIRGQGYDGASNMRGEWNGLQALFLKDCPYAYYVHCMAHRLQLALVTASREVKDVHQFFDHLVNIINIVVGSSKRNDELQHAQAEQVENMIASNEIETGRGANQIGTLQRAGDTRWGSHFQSICSLIKMFDATCKVINIISEEGANYKQRGDVEGAYQVLTSFEFILILHLMKEIMGITNVLCQALQQQSQDLLNAMHLVSTTKSLIQKLRDDGWEPLLASVISFCEQHEIDIPDMNARYTKGRGRYRRQDDDLTMEHHFRIGIFTVTIDFQLQELKSRFCELTTELVILSSALNPKDAFRLFKIVDICNLVKKYYPQDFTEHEQELLESQLRHYELDVIKHPDFQNMKLPSTVRYINAEGYETGYETPTEKKKEGSRTEFQIIIPAFEIPRWLTHQRVGNSVSIDLPPNWCNSRWMGFALCAKLEGYDFLFELNSNKTFGFRARVIAFGDSLHGQLNSENFFEVSFGAGDIWILYLSRDDWFATFPNGEYNQIKVVFESCGSTEKVHKCGVSLVYEQSVEGFYQTITQRSRNSIIACEGWDGVLHDEMKLSEFRSFKKELEKFREINRFVSSFSGNDDFNDPGPSASRSLLSD</sequence>
<protein>
    <recommendedName>
        <fullName evidence="4">TTF-type domain-containing protein</fullName>
    </recommendedName>
</protein>
<dbReference type="Gramene" id="QL09p051711:mrna">
    <property type="protein sequence ID" value="QL09p051711:mrna"/>
    <property type="gene ID" value="QL09p051711"/>
</dbReference>
<dbReference type="Pfam" id="PF14291">
    <property type="entry name" value="DUF4371"/>
    <property type="match status" value="1"/>
</dbReference>